<dbReference type="EC" id="2.5.1.58" evidence="4"/>
<reference evidence="15" key="1">
    <citation type="submission" date="2023-06" db="EMBL/GenBank/DDBJ databases">
        <title>Genome-scale phylogeny and comparative genomics of the fungal order Sordariales.</title>
        <authorList>
            <consortium name="Lawrence Berkeley National Laboratory"/>
            <person name="Hensen N."/>
            <person name="Bonometti L."/>
            <person name="Westerberg I."/>
            <person name="Brannstrom I.O."/>
            <person name="Guillou S."/>
            <person name="Cros-Aarteil S."/>
            <person name="Calhoun S."/>
            <person name="Haridas S."/>
            <person name="Kuo A."/>
            <person name="Mondo S."/>
            <person name="Pangilinan J."/>
            <person name="Riley R."/>
            <person name="Labutti K."/>
            <person name="Andreopoulos B."/>
            <person name="Lipzen A."/>
            <person name="Chen C."/>
            <person name="Yanf M."/>
            <person name="Daum C."/>
            <person name="Ng V."/>
            <person name="Clum A."/>
            <person name="Steindorff A."/>
            <person name="Ohm R."/>
            <person name="Martin F."/>
            <person name="Silar P."/>
            <person name="Natvig D."/>
            <person name="Lalanne C."/>
            <person name="Gautier V."/>
            <person name="Ament-Velasquez S.L."/>
            <person name="Kruys A."/>
            <person name="Hutchinson M.I."/>
            <person name="Powell A.J."/>
            <person name="Barry K."/>
            <person name="Miller A.N."/>
            <person name="Grigoriev I.V."/>
            <person name="Debuchy R."/>
            <person name="Gladieux P."/>
            <person name="Thoren M.H."/>
            <person name="Johannesson H."/>
        </authorList>
    </citation>
    <scope>NUCLEOTIDE SEQUENCE</scope>
    <source>
        <strain evidence="15">CBS 307.81</strain>
    </source>
</reference>
<keyword evidence="8" id="KW-0460">Magnesium</keyword>
<comment type="caution">
    <text evidence="15">The sequence shown here is derived from an EMBL/GenBank/DDBJ whole genome shotgun (WGS) entry which is preliminary data.</text>
</comment>
<dbReference type="EMBL" id="JAULSY010000049">
    <property type="protein sequence ID" value="KAK0668925.1"/>
    <property type="molecule type" value="Genomic_DNA"/>
</dbReference>
<dbReference type="GO" id="GO:0004662">
    <property type="term" value="F:CAAX-protein geranylgeranyltransferase activity"/>
    <property type="evidence" value="ECO:0007669"/>
    <property type="project" value="UniProtKB-EC"/>
</dbReference>
<protein>
    <recommendedName>
        <fullName evidence="9">Protein farnesyltransferase/geranylgeranyltransferase type-1 subunit alpha</fullName>
        <ecNumber evidence="4">2.5.1.58</ecNumber>
        <ecNumber evidence="3">2.5.1.59</ecNumber>
    </recommendedName>
    <alternativeName>
        <fullName evidence="12">CAAX farnesyltransferase subunit alpha</fullName>
    </alternativeName>
    <alternativeName>
        <fullName evidence="11">FTase-alpha</fullName>
    </alternativeName>
    <alternativeName>
        <fullName evidence="10">Ras proteins prenyltransferase subunit alpha</fullName>
    </alternativeName>
    <alternativeName>
        <fullName evidence="13">Type I protein geranyl-geranyltransferase subunit alpha</fullName>
    </alternativeName>
</protein>
<evidence type="ECO:0000256" key="5">
    <source>
        <dbReference type="ARBA" id="ARBA00022602"/>
    </source>
</evidence>
<evidence type="ECO:0000256" key="14">
    <source>
        <dbReference type="SAM" id="MobiDB-lite"/>
    </source>
</evidence>
<evidence type="ECO:0000256" key="12">
    <source>
        <dbReference type="ARBA" id="ARBA00043086"/>
    </source>
</evidence>
<dbReference type="PANTHER" id="PTHR11129">
    <property type="entry name" value="PROTEIN FARNESYLTRANSFERASE ALPHA SUBUNIT/RAB GERANYLGERANYL TRANSFERASE ALPHA SUBUNIT"/>
    <property type="match status" value="1"/>
</dbReference>
<dbReference type="Pfam" id="PF01239">
    <property type="entry name" value="PPTA"/>
    <property type="match status" value="4"/>
</dbReference>
<dbReference type="GO" id="GO:0005953">
    <property type="term" value="C:CAAX-protein geranylgeranyltransferase complex"/>
    <property type="evidence" value="ECO:0007669"/>
    <property type="project" value="TreeGrafter"/>
</dbReference>
<feature type="compositionally biased region" description="Polar residues" evidence="14">
    <location>
        <begin position="41"/>
        <end position="50"/>
    </location>
</feature>
<keyword evidence="7" id="KW-0677">Repeat</keyword>
<comment type="similarity">
    <text evidence="2">Belongs to the protein prenyltransferase subunit alpha family.</text>
</comment>
<evidence type="ECO:0000256" key="13">
    <source>
        <dbReference type="ARBA" id="ARBA00043219"/>
    </source>
</evidence>
<gene>
    <name evidence="15" type="ORF">QBC41DRAFT_251051</name>
</gene>
<dbReference type="PROSITE" id="PS51147">
    <property type="entry name" value="PFTA"/>
    <property type="match status" value="5"/>
</dbReference>
<evidence type="ECO:0000256" key="1">
    <source>
        <dbReference type="ARBA" id="ARBA00001946"/>
    </source>
</evidence>
<organism evidence="15 16">
    <name type="scientific">Cercophora samala</name>
    <dbReference type="NCBI Taxonomy" id="330535"/>
    <lineage>
        <taxon>Eukaryota</taxon>
        <taxon>Fungi</taxon>
        <taxon>Dikarya</taxon>
        <taxon>Ascomycota</taxon>
        <taxon>Pezizomycotina</taxon>
        <taxon>Sordariomycetes</taxon>
        <taxon>Sordariomycetidae</taxon>
        <taxon>Sordariales</taxon>
        <taxon>Lasiosphaeriaceae</taxon>
        <taxon>Cercophora</taxon>
    </lineage>
</organism>
<evidence type="ECO:0000256" key="10">
    <source>
        <dbReference type="ARBA" id="ARBA00041392"/>
    </source>
</evidence>
<sequence>MPPKGKAAQKPKAGSSATKPSPATTPAAPSTTAAKPAIPDQQLSQSSTVSEHSRHNFTLCHPFEDLTGKKSLSTLPTQADQLVWLASRLVTRLPVRFLGAKGQKELWKTVNDHSLPPRGFNLRKYKTRQQYKAVDSRGRDIGEYSTKEWEVRQEKRVTLSCLQLQSQRFRELRDRQKRRFVDSQTGDRVLVTDSEYVEEKQRRREMERLNRELYGTQGMARQGKLALDPEWDDVVPIVMEDPENALAAIAYAPDYAEAMSYLRAVMSTKEYSPRSLKLTEYIINLNPAHYTVWLFRAANIFALKLPIPDEITWLNQIALENLKNYQIWHHRHLLVENYHPSIASDPAALASFASSEREFLTQILAEDTKNYHVWSYRSWLVGKLGTWANPEELKSTEDLIDQDVRNNSAWSHRFYLVFSDPENCTPGEKYAATEADPKVPGEIVDREVRYAEEKIRLAPQNQSGWNYLRGVLVKGGRGLSSVREFAEEFVKGLGEGEEGEEVKSSHALDLLAEIYKEVGEKERSDLCLRRLMEKWDRIRGGYWQWRREGLGLGEVAA</sequence>
<evidence type="ECO:0000256" key="3">
    <source>
        <dbReference type="ARBA" id="ARBA00012700"/>
    </source>
</evidence>
<feature type="compositionally biased region" description="Low complexity" evidence="14">
    <location>
        <begin position="1"/>
        <end position="37"/>
    </location>
</feature>
<keyword evidence="5" id="KW-0637">Prenyltransferase</keyword>
<dbReference type="PANTHER" id="PTHR11129:SF1">
    <property type="entry name" value="PROTEIN FARNESYLTRANSFERASE_GERANYLGERANYLTRANSFERASE TYPE-1 SUBUNIT ALPHA"/>
    <property type="match status" value="1"/>
</dbReference>
<evidence type="ECO:0000256" key="4">
    <source>
        <dbReference type="ARBA" id="ARBA00012702"/>
    </source>
</evidence>
<evidence type="ECO:0000256" key="11">
    <source>
        <dbReference type="ARBA" id="ARBA00042436"/>
    </source>
</evidence>
<evidence type="ECO:0000256" key="9">
    <source>
        <dbReference type="ARBA" id="ARBA00040965"/>
    </source>
</evidence>
<evidence type="ECO:0000256" key="7">
    <source>
        <dbReference type="ARBA" id="ARBA00022737"/>
    </source>
</evidence>
<evidence type="ECO:0000256" key="6">
    <source>
        <dbReference type="ARBA" id="ARBA00022679"/>
    </source>
</evidence>
<evidence type="ECO:0000256" key="8">
    <source>
        <dbReference type="ARBA" id="ARBA00022842"/>
    </source>
</evidence>
<evidence type="ECO:0000256" key="2">
    <source>
        <dbReference type="ARBA" id="ARBA00006734"/>
    </source>
</evidence>
<dbReference type="GO" id="GO:0005965">
    <property type="term" value="C:protein farnesyltransferase complex"/>
    <property type="evidence" value="ECO:0007669"/>
    <property type="project" value="TreeGrafter"/>
</dbReference>
<name>A0AA39ZDF2_9PEZI</name>
<dbReference type="Gene3D" id="1.25.40.120">
    <property type="entry name" value="Protein prenylyltransferase"/>
    <property type="match status" value="1"/>
</dbReference>
<dbReference type="GO" id="GO:0004660">
    <property type="term" value="F:protein farnesyltransferase activity"/>
    <property type="evidence" value="ECO:0007669"/>
    <property type="project" value="UniProtKB-EC"/>
</dbReference>
<feature type="region of interest" description="Disordered" evidence="14">
    <location>
        <begin position="1"/>
        <end position="53"/>
    </location>
</feature>
<dbReference type="Proteomes" id="UP001174997">
    <property type="component" value="Unassembled WGS sequence"/>
</dbReference>
<feature type="non-terminal residue" evidence="15">
    <location>
        <position position="1"/>
    </location>
</feature>
<dbReference type="AlphaFoldDB" id="A0AA39ZDF2"/>
<proteinExistence type="inferred from homology"/>
<evidence type="ECO:0000313" key="15">
    <source>
        <dbReference type="EMBL" id="KAK0668925.1"/>
    </source>
</evidence>
<comment type="cofactor">
    <cofactor evidence="1">
        <name>Mg(2+)</name>
        <dbReference type="ChEBI" id="CHEBI:18420"/>
    </cofactor>
</comment>
<dbReference type="InterPro" id="IPR002088">
    <property type="entry name" value="Prenyl_trans_a"/>
</dbReference>
<dbReference type="EC" id="2.5.1.59" evidence="3"/>
<accession>A0AA39ZDF2</accession>
<keyword evidence="6" id="KW-0808">Transferase</keyword>
<evidence type="ECO:0000313" key="16">
    <source>
        <dbReference type="Proteomes" id="UP001174997"/>
    </source>
</evidence>
<keyword evidence="16" id="KW-1185">Reference proteome</keyword>
<dbReference type="SUPFAM" id="SSF48439">
    <property type="entry name" value="Protein prenylyltransferase"/>
    <property type="match status" value="1"/>
</dbReference>